<evidence type="ECO:0000256" key="4">
    <source>
        <dbReference type="ARBA" id="ARBA00023014"/>
    </source>
</evidence>
<dbReference type="InterPro" id="IPR023170">
    <property type="entry name" value="HhH_base_excis_C"/>
</dbReference>
<organism evidence="6 7">
    <name type="scientific">Methanofollis fontis</name>
    <dbReference type="NCBI Taxonomy" id="2052832"/>
    <lineage>
        <taxon>Archaea</taxon>
        <taxon>Methanobacteriati</taxon>
        <taxon>Methanobacteriota</taxon>
        <taxon>Stenosarchaea group</taxon>
        <taxon>Methanomicrobia</taxon>
        <taxon>Methanomicrobiales</taxon>
        <taxon>Methanomicrobiaceae</taxon>
        <taxon>Methanofollis</taxon>
    </lineage>
</organism>
<dbReference type="PANTHER" id="PTHR10359:SF19">
    <property type="entry name" value="DNA REPAIR GLYCOSYLASE MJ1434-RELATED"/>
    <property type="match status" value="1"/>
</dbReference>
<dbReference type="PIRSF" id="PIRSF001435">
    <property type="entry name" value="Nth"/>
    <property type="match status" value="1"/>
</dbReference>
<keyword evidence="1" id="KW-0004">4Fe-4S</keyword>
<dbReference type="InterPro" id="IPR003265">
    <property type="entry name" value="HhH-GPD_domain"/>
</dbReference>
<dbReference type="Gene3D" id="1.10.340.30">
    <property type="entry name" value="Hypothetical protein, domain 2"/>
    <property type="match status" value="1"/>
</dbReference>
<keyword evidence="7" id="KW-1185">Reference proteome</keyword>
<dbReference type="InterPro" id="IPR011257">
    <property type="entry name" value="DNA_glycosylase"/>
</dbReference>
<dbReference type="SUPFAM" id="SSF48150">
    <property type="entry name" value="DNA-glycosylase"/>
    <property type="match status" value="1"/>
</dbReference>
<gene>
    <name evidence="6" type="ORF">CUJ86_08115</name>
</gene>
<dbReference type="Proteomes" id="UP000292580">
    <property type="component" value="Unassembled WGS sequence"/>
</dbReference>
<accession>A0A483CT44</accession>
<dbReference type="Gene3D" id="1.10.1670.10">
    <property type="entry name" value="Helix-hairpin-Helix base-excision DNA repair enzymes (C-terminal)"/>
    <property type="match status" value="1"/>
</dbReference>
<dbReference type="AlphaFoldDB" id="A0A483CT44"/>
<protein>
    <submittedName>
        <fullName evidence="6">Fe-S cluster assembly protein HesB</fullName>
    </submittedName>
</protein>
<evidence type="ECO:0000313" key="6">
    <source>
        <dbReference type="EMBL" id="TAJ44295.1"/>
    </source>
</evidence>
<dbReference type="PANTHER" id="PTHR10359">
    <property type="entry name" value="A/G-SPECIFIC ADENINE GLYCOSYLASE/ENDONUCLEASE III"/>
    <property type="match status" value="1"/>
</dbReference>
<dbReference type="GO" id="GO:0006284">
    <property type="term" value="P:base-excision repair"/>
    <property type="evidence" value="ECO:0007669"/>
    <property type="project" value="InterPro"/>
</dbReference>
<evidence type="ECO:0000256" key="3">
    <source>
        <dbReference type="ARBA" id="ARBA00023004"/>
    </source>
</evidence>
<dbReference type="GO" id="GO:0046872">
    <property type="term" value="F:metal ion binding"/>
    <property type="evidence" value="ECO:0007669"/>
    <property type="project" value="UniProtKB-KW"/>
</dbReference>
<dbReference type="SMART" id="SM00478">
    <property type="entry name" value="ENDO3c"/>
    <property type="match status" value="1"/>
</dbReference>
<dbReference type="Pfam" id="PF00730">
    <property type="entry name" value="HhH-GPD"/>
    <property type="match status" value="1"/>
</dbReference>
<keyword evidence="4" id="KW-0411">Iron-sulfur</keyword>
<evidence type="ECO:0000259" key="5">
    <source>
        <dbReference type="SMART" id="SM00478"/>
    </source>
</evidence>
<dbReference type="OrthoDB" id="19248at2157"/>
<proteinExistence type="predicted"/>
<evidence type="ECO:0000313" key="7">
    <source>
        <dbReference type="Proteomes" id="UP000292580"/>
    </source>
</evidence>
<dbReference type="GO" id="GO:0051539">
    <property type="term" value="F:4 iron, 4 sulfur cluster binding"/>
    <property type="evidence" value="ECO:0007669"/>
    <property type="project" value="UniProtKB-KW"/>
</dbReference>
<dbReference type="GO" id="GO:0003824">
    <property type="term" value="F:catalytic activity"/>
    <property type="evidence" value="ECO:0007669"/>
    <property type="project" value="InterPro"/>
</dbReference>
<comment type="caution">
    <text evidence="6">The sequence shown here is derived from an EMBL/GenBank/DDBJ whole genome shotgun (WGS) entry which is preliminary data.</text>
</comment>
<sequence>MIGAILTQQTRWENVEAALSRLREAGLCSLEGIDAAPDRQIEDLIRPAGYYRIKRGRLKALCRAVLDAGGIPALQRMPDPDLRDFLLSIHGVGEETADSILCYALGRPSFVVDAYTKRICGCMGITGRYGVLKALFEEVIPTDTEARALAHAWIVEYAKEMCGKKRCNECRIVSLSGSD</sequence>
<keyword evidence="2" id="KW-0479">Metal-binding</keyword>
<dbReference type="CDD" id="cd00056">
    <property type="entry name" value="ENDO3c"/>
    <property type="match status" value="1"/>
</dbReference>
<reference evidence="6 7" key="1">
    <citation type="submission" date="2017-11" db="EMBL/GenBank/DDBJ databases">
        <title>Isolation and Characterization of Methanofollis Species from Methane Seep Offshore SW Taiwan.</title>
        <authorList>
            <person name="Teng N.-H."/>
            <person name="Lai M.-C."/>
            <person name="Chen S.-C."/>
        </authorList>
    </citation>
    <scope>NUCLEOTIDE SEQUENCE [LARGE SCALE GENOMIC DNA]</scope>
    <source>
        <strain evidence="6 7">FWC-SCC2</strain>
    </source>
</reference>
<evidence type="ECO:0000256" key="2">
    <source>
        <dbReference type="ARBA" id="ARBA00022723"/>
    </source>
</evidence>
<feature type="domain" description="HhH-GPD" evidence="5">
    <location>
        <begin position="6"/>
        <end position="160"/>
    </location>
</feature>
<dbReference type="EMBL" id="PGCL01000003">
    <property type="protein sequence ID" value="TAJ44295.1"/>
    <property type="molecule type" value="Genomic_DNA"/>
</dbReference>
<keyword evidence="3" id="KW-0408">Iron</keyword>
<evidence type="ECO:0000256" key="1">
    <source>
        <dbReference type="ARBA" id="ARBA00022485"/>
    </source>
</evidence>
<name>A0A483CT44_9EURY</name>